<dbReference type="EMBL" id="JARJLG010000013">
    <property type="protein sequence ID" value="KAJ7775944.1"/>
    <property type="molecule type" value="Genomic_DNA"/>
</dbReference>
<gene>
    <name evidence="1" type="ORF">DFH07DRAFT_711319</name>
</gene>
<keyword evidence="2" id="KW-1185">Reference proteome</keyword>
<accession>A0AAD7NTY8</accession>
<evidence type="ECO:0000313" key="1">
    <source>
        <dbReference type="EMBL" id="KAJ7775944.1"/>
    </source>
</evidence>
<reference evidence="1" key="1">
    <citation type="submission" date="2023-03" db="EMBL/GenBank/DDBJ databases">
        <title>Massive genome expansion in bonnet fungi (Mycena s.s.) driven by repeated elements and novel gene families across ecological guilds.</title>
        <authorList>
            <consortium name="Lawrence Berkeley National Laboratory"/>
            <person name="Harder C.B."/>
            <person name="Miyauchi S."/>
            <person name="Viragh M."/>
            <person name="Kuo A."/>
            <person name="Thoen E."/>
            <person name="Andreopoulos B."/>
            <person name="Lu D."/>
            <person name="Skrede I."/>
            <person name="Drula E."/>
            <person name="Henrissat B."/>
            <person name="Morin E."/>
            <person name="Kohler A."/>
            <person name="Barry K."/>
            <person name="LaButti K."/>
            <person name="Morin E."/>
            <person name="Salamov A."/>
            <person name="Lipzen A."/>
            <person name="Mereny Z."/>
            <person name="Hegedus B."/>
            <person name="Baldrian P."/>
            <person name="Stursova M."/>
            <person name="Weitz H."/>
            <person name="Taylor A."/>
            <person name="Grigoriev I.V."/>
            <person name="Nagy L.G."/>
            <person name="Martin F."/>
            <person name="Kauserud H."/>
        </authorList>
    </citation>
    <scope>NUCLEOTIDE SEQUENCE</scope>
    <source>
        <strain evidence="1">CBHHK188m</strain>
    </source>
</reference>
<proteinExistence type="predicted"/>
<protein>
    <submittedName>
        <fullName evidence="1">Uncharacterized protein</fullName>
    </submittedName>
</protein>
<comment type="caution">
    <text evidence="1">The sequence shown here is derived from an EMBL/GenBank/DDBJ whole genome shotgun (WGS) entry which is preliminary data.</text>
</comment>
<name>A0AAD7NTY8_9AGAR</name>
<dbReference type="Proteomes" id="UP001215280">
    <property type="component" value="Unassembled WGS sequence"/>
</dbReference>
<feature type="non-terminal residue" evidence="1">
    <location>
        <position position="1"/>
    </location>
</feature>
<feature type="non-terminal residue" evidence="1">
    <location>
        <position position="175"/>
    </location>
</feature>
<organism evidence="1 2">
    <name type="scientific">Mycena maculata</name>
    <dbReference type="NCBI Taxonomy" id="230809"/>
    <lineage>
        <taxon>Eukaryota</taxon>
        <taxon>Fungi</taxon>
        <taxon>Dikarya</taxon>
        <taxon>Basidiomycota</taxon>
        <taxon>Agaricomycotina</taxon>
        <taxon>Agaricomycetes</taxon>
        <taxon>Agaricomycetidae</taxon>
        <taxon>Agaricales</taxon>
        <taxon>Marasmiineae</taxon>
        <taxon>Mycenaceae</taxon>
        <taxon>Mycena</taxon>
    </lineage>
</organism>
<dbReference type="AlphaFoldDB" id="A0AAD7NTY8"/>
<sequence length="175" mass="18289">SASLPSCRRFPITADALTEPGVPPFYMMAFAVGGSPITSFIGTNESNLAWTVLHPLVLGVVDSKGNSGGIDAPLYTVTDGSNTQCNANPAVEPPFTITANVTDVLNTCEPWGLTIQGGSPPYNLTIAVMNSADVMNVTLGPKATYTYVNQINAPAQIIGKNGRWATGSPFVRTQG</sequence>
<evidence type="ECO:0000313" key="2">
    <source>
        <dbReference type="Proteomes" id="UP001215280"/>
    </source>
</evidence>